<reference evidence="4" key="4">
    <citation type="submission" date="2003-10" db="EMBL/GenBank/DDBJ databases">
        <title>The complete genome sequence of the alkaliphilic Bacillus clausii KSM-K16.</title>
        <authorList>
            <person name="Takaki Y."/>
            <person name="Kageyama Y."/>
            <person name="Shimamura S."/>
            <person name="Suzuki H."/>
            <person name="Nishi S."/>
            <person name="Hatada Y."/>
            <person name="Kawai S."/>
            <person name="Ito S."/>
            <person name="Horikoshi K."/>
        </authorList>
    </citation>
    <scope>NUCLEOTIDE SEQUENCE [LARGE SCALE GENOMIC DNA]</scope>
    <source>
        <strain evidence="4">KSM-K16</strain>
    </source>
</reference>
<reference evidence="3 4" key="1">
    <citation type="journal article" date="1994" name="J. Ferment. Bioeng.">
        <title>Molecular cloning and nucleotide sequence of the gene for an alkaline protease from the alkalophilic Bacillus sp. KSM-K16.</title>
        <authorList>
            <person name="Hakamada Y."/>
            <person name="Kobayashi T."/>
            <person name="Hitomi J."/>
            <person name="Kawai S."/>
            <person name="Ito S."/>
        </authorList>
    </citation>
    <scope>NUCLEOTIDE SEQUENCE [LARGE SCALE GENOMIC DNA]</scope>
    <source>
        <strain evidence="3 4">KSM-K16</strain>
    </source>
</reference>
<sequence length="328" mass="37835">MSTVLTGILKLSSLKKRLRKQVLNMSKPFAYAKELQAYHEQKLYAAVSNAGEEIKKELGEFPAPFAFFVMGSAGRKEQIYDSDQDHGIVFKGEDDRHLPYFLTFGERIVTQLEAAGYERCVGGVMASCERWCGSAEKWSQQLQHWLTKDTFEHVRYVLTFFDARTILGEHAFVLDLKKQLFTQMERSPHLMKRFADNTGRMPQVRNLFGQLLVEQRGEHQGALNVKEQILFPYVNGMRLLALQQRMMATSTLERFAALPPGSGFEEAERSFASLFEQRAYWIKQFSSYKYIIPSQLTKEERNDLKTWAKEGRRLYETIQKIVEAGGSK</sequence>
<dbReference type="CDD" id="cd05401">
    <property type="entry name" value="NT_GlnE_GlnD_like"/>
    <property type="match status" value="1"/>
</dbReference>
<feature type="domain" description="DUF294" evidence="2">
    <location>
        <begin position="188"/>
        <end position="320"/>
    </location>
</feature>
<dbReference type="STRING" id="66692.ABC3927"/>
<dbReference type="KEGG" id="bcl:ABC3927"/>
<keyword evidence="4" id="KW-1185">Reference proteome</keyword>
<reference evidence="3 4" key="5">
    <citation type="journal article" date="2007" name="Extremophiles">
        <title>Intragenomic diversity of the V1 regions of 16S rRNA genes in high-alkaline protease-producing Bacillus clausii spp.</title>
        <authorList>
            <person name="Kageyama Y."/>
            <person name="Takaki Y."/>
            <person name="Shimamura S."/>
            <person name="Nishi S."/>
            <person name="Nogi Y."/>
            <person name="Uchimura K."/>
            <person name="Kobayashi T."/>
            <person name="Hitomi J."/>
            <person name="Ozaki K."/>
            <person name="Kawai S."/>
            <person name="Ito S."/>
            <person name="Horikoshi K."/>
        </authorList>
    </citation>
    <scope>NUCLEOTIDE SEQUENCE [LARGE SCALE GENOMIC DNA]</scope>
    <source>
        <strain evidence="3 4">KSM-K16</strain>
    </source>
</reference>
<dbReference type="Pfam" id="PF10335">
    <property type="entry name" value="DUF294_C"/>
    <property type="match status" value="1"/>
</dbReference>
<dbReference type="GO" id="GO:0008773">
    <property type="term" value="F:[protein-PII] uridylyltransferase activity"/>
    <property type="evidence" value="ECO:0007669"/>
    <property type="project" value="InterPro"/>
</dbReference>
<proteinExistence type="predicted"/>
<dbReference type="Proteomes" id="UP000001168">
    <property type="component" value="Chromosome"/>
</dbReference>
<dbReference type="InterPro" id="IPR005105">
    <property type="entry name" value="GlnD_Uridyltrans_N"/>
</dbReference>
<organism evidence="3 4">
    <name type="scientific">Shouchella clausii (strain KSM-K16)</name>
    <name type="common">Alkalihalobacillus clausii</name>
    <dbReference type="NCBI Taxonomy" id="66692"/>
    <lineage>
        <taxon>Bacteria</taxon>
        <taxon>Bacillati</taxon>
        <taxon>Bacillota</taxon>
        <taxon>Bacilli</taxon>
        <taxon>Bacillales</taxon>
        <taxon>Bacillaceae</taxon>
        <taxon>Shouchella</taxon>
    </lineage>
</organism>
<dbReference type="Pfam" id="PF03445">
    <property type="entry name" value="DUF294"/>
    <property type="match status" value="1"/>
</dbReference>
<evidence type="ECO:0000259" key="2">
    <source>
        <dbReference type="Pfam" id="PF10335"/>
    </source>
</evidence>
<accession>Q5WB02</accession>
<reference evidence="3 4" key="2">
    <citation type="journal article" date="1995" name="Appl. Microbiol. Biotechnol.">
        <title>Purification and properties of an alkaline protease from alkalophilic Bacillus sp. KSM-K16.</title>
        <authorList>
            <person name="Kobayashi T."/>
            <person name="Hakamada Y."/>
            <person name="Adachi S."/>
            <person name="Hitomi J."/>
            <person name="Yoshimatsu T."/>
            <person name="Koike K."/>
            <person name="Kawai S."/>
            <person name="Ito S."/>
        </authorList>
    </citation>
    <scope>NUCLEOTIDE SEQUENCE [LARGE SCALE GENOMIC DNA]</scope>
    <source>
        <strain evidence="3 4">KSM-K16</strain>
    </source>
</reference>
<dbReference type="EMBL" id="AP006627">
    <property type="protein sequence ID" value="BAD66458.1"/>
    <property type="molecule type" value="Genomic_DNA"/>
</dbReference>
<gene>
    <name evidence="3" type="ordered locus">ABC3927</name>
</gene>
<evidence type="ECO:0000313" key="4">
    <source>
        <dbReference type="Proteomes" id="UP000001168"/>
    </source>
</evidence>
<evidence type="ECO:0008006" key="5">
    <source>
        <dbReference type="Google" id="ProtNLM"/>
    </source>
</evidence>
<dbReference type="eggNOG" id="COG2905">
    <property type="taxonomic scope" value="Bacteria"/>
</dbReference>
<name>Q5WB02_SHOC1</name>
<evidence type="ECO:0000259" key="1">
    <source>
        <dbReference type="Pfam" id="PF03445"/>
    </source>
</evidence>
<evidence type="ECO:0000313" key="3">
    <source>
        <dbReference type="EMBL" id="BAD66458.1"/>
    </source>
</evidence>
<dbReference type="AlphaFoldDB" id="Q5WB02"/>
<protein>
    <recommendedName>
        <fullName evidence="5">CBS domain-containing protein</fullName>
    </recommendedName>
</protein>
<dbReference type="HOGENOM" id="CLU_027866_2_0_9"/>
<dbReference type="InterPro" id="IPR018821">
    <property type="entry name" value="DUF294_put_nucleoTrafse_sb-bd"/>
</dbReference>
<reference evidence="3 4" key="3">
    <citation type="journal article" date="1997" name="Protein Eng.">
        <title>High-resolution crystal structure of M-protease: phylogeny aided analysis of the high-alkaline adaptation mechanism.</title>
        <authorList>
            <person name="Shirai T."/>
            <person name="Suzuki A."/>
            <person name="Yamane T."/>
            <person name="Ashida T."/>
            <person name="Kobayashi T."/>
            <person name="Ito S."/>
        </authorList>
    </citation>
    <scope>NUCLEOTIDE SEQUENCE [LARGE SCALE GENOMIC DNA]</scope>
    <source>
        <strain evidence="3 4">KSM-K16</strain>
    </source>
</reference>
<feature type="domain" description="Protein-PII uridylyltransferase N-terminal" evidence="1">
    <location>
        <begin position="17"/>
        <end position="150"/>
    </location>
</feature>